<dbReference type="STRING" id="451379.A0A0N5A7P5"/>
<reference evidence="3" key="1">
    <citation type="submission" date="2017-02" db="UniProtKB">
        <authorList>
            <consortium name="WormBaseParasite"/>
        </authorList>
    </citation>
    <scope>IDENTIFICATION</scope>
</reference>
<keyword evidence="2" id="KW-1185">Reference proteome</keyword>
<evidence type="ECO:0000313" key="2">
    <source>
        <dbReference type="Proteomes" id="UP000046393"/>
    </source>
</evidence>
<dbReference type="InterPro" id="IPR016903">
    <property type="entry name" value="Nucleolar_cplx-assoc_3"/>
</dbReference>
<organism evidence="2 3">
    <name type="scientific">Syphacia muris</name>
    <dbReference type="NCBI Taxonomy" id="451379"/>
    <lineage>
        <taxon>Eukaryota</taxon>
        <taxon>Metazoa</taxon>
        <taxon>Ecdysozoa</taxon>
        <taxon>Nematoda</taxon>
        <taxon>Chromadorea</taxon>
        <taxon>Rhabditida</taxon>
        <taxon>Spirurina</taxon>
        <taxon>Oxyuridomorpha</taxon>
        <taxon>Oxyuroidea</taxon>
        <taxon>Oxyuridae</taxon>
        <taxon>Syphacia</taxon>
    </lineage>
</organism>
<dbReference type="Proteomes" id="UP000046393">
    <property type="component" value="Unplaced"/>
</dbReference>
<dbReference type="GO" id="GO:0006270">
    <property type="term" value="P:DNA replication initiation"/>
    <property type="evidence" value="ECO:0007669"/>
    <property type="project" value="TreeGrafter"/>
</dbReference>
<sequence>MSEPAGKQEENDISSLTAADLLDKRKKMIEEAKIAISSCAYTILADPQEEIRMVKDLLAWSSGENVDLLIRDTVQKLALTSATEVFINIIPGYIIR</sequence>
<dbReference type="GO" id="GO:0003682">
    <property type="term" value="F:chromatin binding"/>
    <property type="evidence" value="ECO:0007669"/>
    <property type="project" value="TreeGrafter"/>
</dbReference>
<dbReference type="InterPro" id="IPR011501">
    <property type="entry name" value="Noc3_N"/>
</dbReference>
<protein>
    <submittedName>
        <fullName evidence="3">NOC3p domain-containing protein</fullName>
    </submittedName>
</protein>
<dbReference type="WBParaSite" id="SMUV_0000005201-mRNA-1">
    <property type="protein sequence ID" value="SMUV_0000005201-mRNA-1"/>
    <property type="gene ID" value="SMUV_0000005201"/>
</dbReference>
<evidence type="ECO:0000259" key="1">
    <source>
        <dbReference type="Pfam" id="PF07540"/>
    </source>
</evidence>
<dbReference type="PANTHER" id="PTHR14428">
    <property type="entry name" value="NUCLEOLAR COMPLEX PROTEIN 3"/>
    <property type="match status" value="1"/>
</dbReference>
<dbReference type="GO" id="GO:0005730">
    <property type="term" value="C:nucleolus"/>
    <property type="evidence" value="ECO:0007669"/>
    <property type="project" value="TreeGrafter"/>
</dbReference>
<evidence type="ECO:0000313" key="3">
    <source>
        <dbReference type="WBParaSite" id="SMUV_0000005201-mRNA-1"/>
    </source>
</evidence>
<proteinExistence type="predicted"/>
<dbReference type="Pfam" id="PF07540">
    <property type="entry name" value="NOC3p"/>
    <property type="match status" value="1"/>
</dbReference>
<dbReference type="PANTHER" id="PTHR14428:SF5">
    <property type="entry name" value="NUCLEOLAR COMPLEX PROTEIN 3 HOMOLOG"/>
    <property type="match status" value="1"/>
</dbReference>
<accession>A0A0N5A7P5</accession>
<dbReference type="AlphaFoldDB" id="A0A0N5A7P5"/>
<name>A0A0N5A7P5_9BILA</name>
<feature type="domain" description="Nucleolar complex-associated protein 3 N-terminal" evidence="1">
    <location>
        <begin position="32"/>
        <end position="96"/>
    </location>
</feature>